<name>E4YJK2_OIKDI</name>
<dbReference type="EMBL" id="FN658186">
    <property type="protein sequence ID" value="CBY43398.1"/>
    <property type="molecule type" value="Genomic_DNA"/>
</dbReference>
<gene>
    <name evidence="1" type="ORF">GSOID_T00027492001</name>
    <name evidence="2" type="ORF">GSOID_T00027990001</name>
</gene>
<evidence type="ECO:0008006" key="3">
    <source>
        <dbReference type="Google" id="ProtNLM"/>
    </source>
</evidence>
<dbReference type="Proteomes" id="UP000011014">
    <property type="component" value="Unassembled WGS sequence"/>
</dbReference>
<dbReference type="Gene3D" id="3.40.33.10">
    <property type="entry name" value="CAP"/>
    <property type="match status" value="1"/>
</dbReference>
<sequence length="234" mass="27403">MDGVDSFYEEVDDYYGSLNFFTNEPKDNRDDSRRIYHYSSLVWKDTSKLGIGIAKFTGYPAKNKIKQHYVVVYRYSSAGNIKGSFGRKVAFPSKSLLDLRRIITDHKAMQNTLLAEEQLKDGFLSERGIKQWQIKGMKVFNWIREKQFLPPVVLDLDLCDKNREFEYVYSHSLSTSSQQTDEQLEVFVEDFLKNHGSDVSLSDKKGGFYRLRFSKIGFYVERTENKTKITYRLK</sequence>
<evidence type="ECO:0000313" key="1">
    <source>
        <dbReference type="EMBL" id="CBY35663.1"/>
    </source>
</evidence>
<accession>E4YJK2</accession>
<protein>
    <recommendedName>
        <fullName evidence="3">SCP domain-containing protein</fullName>
    </recommendedName>
</protein>
<organism evidence="1">
    <name type="scientific">Oikopleura dioica</name>
    <name type="common">Tunicate</name>
    <dbReference type="NCBI Taxonomy" id="34765"/>
    <lineage>
        <taxon>Eukaryota</taxon>
        <taxon>Metazoa</taxon>
        <taxon>Chordata</taxon>
        <taxon>Tunicata</taxon>
        <taxon>Appendicularia</taxon>
        <taxon>Copelata</taxon>
        <taxon>Oikopleuridae</taxon>
        <taxon>Oikopleura</taxon>
    </lineage>
</organism>
<proteinExistence type="predicted"/>
<dbReference type="AlphaFoldDB" id="E4YJK2"/>
<reference evidence="1" key="1">
    <citation type="journal article" date="2010" name="Science">
        <title>Plasticity of animal genome architecture unmasked by rapid evolution of a pelagic tunicate.</title>
        <authorList>
            <person name="Denoeud F."/>
            <person name="Henriet S."/>
            <person name="Mungpakdee S."/>
            <person name="Aury J.M."/>
            <person name="Da Silva C."/>
            <person name="Brinkmann H."/>
            <person name="Mikhaleva J."/>
            <person name="Olsen L.C."/>
            <person name="Jubin C."/>
            <person name="Canestro C."/>
            <person name="Bouquet J.M."/>
            <person name="Danks G."/>
            <person name="Poulain J."/>
            <person name="Campsteijn C."/>
            <person name="Adamski M."/>
            <person name="Cross I."/>
            <person name="Yadetie F."/>
            <person name="Muffato M."/>
            <person name="Louis A."/>
            <person name="Butcher S."/>
            <person name="Tsagkogeorga G."/>
            <person name="Konrad A."/>
            <person name="Singh S."/>
            <person name="Jensen M.F."/>
            <person name="Cong E.H."/>
            <person name="Eikeseth-Otteraa H."/>
            <person name="Noel B."/>
            <person name="Anthouard V."/>
            <person name="Porcel B.M."/>
            <person name="Kachouri-Lafond R."/>
            <person name="Nishino A."/>
            <person name="Ugolini M."/>
            <person name="Chourrout P."/>
            <person name="Nishida H."/>
            <person name="Aasland R."/>
            <person name="Huzurbazar S."/>
            <person name="Westhof E."/>
            <person name="Delsuc F."/>
            <person name="Lehrach H."/>
            <person name="Reinhardt R."/>
            <person name="Weissenbach J."/>
            <person name="Roy S.W."/>
            <person name="Artiguenave F."/>
            <person name="Postlethwait J.H."/>
            <person name="Manak J.R."/>
            <person name="Thompson E.M."/>
            <person name="Jaillon O."/>
            <person name="Du Pasquier L."/>
            <person name="Boudinot P."/>
            <person name="Liberles D.A."/>
            <person name="Volff J.N."/>
            <person name="Philippe H."/>
            <person name="Lenhard B."/>
            <person name="Roest Crollius H."/>
            <person name="Wincker P."/>
            <person name="Chourrout D."/>
        </authorList>
    </citation>
    <scope>NUCLEOTIDE SEQUENCE [LARGE SCALE GENOMIC DNA]</scope>
</reference>
<evidence type="ECO:0000313" key="2">
    <source>
        <dbReference type="EMBL" id="CBY43398.1"/>
    </source>
</evidence>
<dbReference type="SUPFAM" id="SSF55797">
    <property type="entry name" value="PR-1-like"/>
    <property type="match status" value="1"/>
</dbReference>
<dbReference type="EMBL" id="FN654660">
    <property type="protein sequence ID" value="CBY35663.1"/>
    <property type="molecule type" value="Genomic_DNA"/>
</dbReference>
<dbReference type="InterPro" id="IPR035940">
    <property type="entry name" value="CAP_sf"/>
</dbReference>